<sequence>MRRGSGNRDWSMPAAEALGDFDGRWCRLQREHRLRVLLEEGMPLEMVADGWGGRAPCVVGAIVLHTAFSISNTSEWRYQQRSSIRGMITTVPALRASLVAALVNMPEHFACLREQNEGMPCMVELAGGNGILERPPLGEKNRTNMELAGGNGIPESLGEKNRTSMELVERLLTRDPAARSGSCRGAAGVKAHPFFALLRSARHPHVHAAALFAASKSQARKPFTGTSSGVQNRTPEPELACLSRHGPQGSNQTRKAAAQAIIRLPSGQTNVDEGSNQTSPASVLSENEKVQIPKHINPLSVN</sequence>
<reference evidence="2 3" key="1">
    <citation type="journal article" date="2019" name="Sci. Rep.">
        <title>A high-quality genome of Eragrostis curvula grass provides insights into Poaceae evolution and supports new strategies to enhance forage quality.</title>
        <authorList>
            <person name="Carballo J."/>
            <person name="Santos B.A.C.M."/>
            <person name="Zappacosta D."/>
            <person name="Garbus I."/>
            <person name="Selva J.P."/>
            <person name="Gallo C.A."/>
            <person name="Diaz A."/>
            <person name="Albertini E."/>
            <person name="Caccamo M."/>
            <person name="Echenique V."/>
        </authorList>
    </citation>
    <scope>NUCLEOTIDE SEQUENCE [LARGE SCALE GENOMIC DNA]</scope>
    <source>
        <strain evidence="3">cv. Victoria</strain>
        <tissue evidence="2">Leaf</tissue>
    </source>
</reference>
<feature type="compositionally biased region" description="Polar residues" evidence="1">
    <location>
        <begin position="266"/>
        <end position="285"/>
    </location>
</feature>
<dbReference type="AlphaFoldDB" id="A0A5J9V3D0"/>
<accession>A0A5J9V3D0</accession>
<dbReference type="Gramene" id="TVU30712">
    <property type="protein sequence ID" value="TVU30712"/>
    <property type="gene ID" value="EJB05_22347"/>
</dbReference>
<feature type="region of interest" description="Disordered" evidence="1">
    <location>
        <begin position="220"/>
        <end position="302"/>
    </location>
</feature>
<evidence type="ECO:0000256" key="1">
    <source>
        <dbReference type="SAM" id="MobiDB-lite"/>
    </source>
</evidence>
<proteinExistence type="predicted"/>
<dbReference type="Proteomes" id="UP000324897">
    <property type="component" value="Chromosome 1"/>
</dbReference>
<comment type="caution">
    <text evidence="2">The sequence shown here is derived from an EMBL/GenBank/DDBJ whole genome shotgun (WGS) entry which is preliminary data.</text>
</comment>
<evidence type="ECO:0000313" key="3">
    <source>
        <dbReference type="Proteomes" id="UP000324897"/>
    </source>
</evidence>
<protein>
    <submittedName>
        <fullName evidence="2">Uncharacterized protein</fullName>
    </submittedName>
</protein>
<keyword evidence="3" id="KW-1185">Reference proteome</keyword>
<dbReference type="EMBL" id="RWGY01000011">
    <property type="protein sequence ID" value="TVU30712.1"/>
    <property type="molecule type" value="Genomic_DNA"/>
</dbReference>
<feature type="compositionally biased region" description="Polar residues" evidence="1">
    <location>
        <begin position="224"/>
        <end position="234"/>
    </location>
</feature>
<gene>
    <name evidence="2" type="ORF">EJB05_22347</name>
</gene>
<organism evidence="2 3">
    <name type="scientific">Eragrostis curvula</name>
    <name type="common">weeping love grass</name>
    <dbReference type="NCBI Taxonomy" id="38414"/>
    <lineage>
        <taxon>Eukaryota</taxon>
        <taxon>Viridiplantae</taxon>
        <taxon>Streptophyta</taxon>
        <taxon>Embryophyta</taxon>
        <taxon>Tracheophyta</taxon>
        <taxon>Spermatophyta</taxon>
        <taxon>Magnoliopsida</taxon>
        <taxon>Liliopsida</taxon>
        <taxon>Poales</taxon>
        <taxon>Poaceae</taxon>
        <taxon>PACMAD clade</taxon>
        <taxon>Chloridoideae</taxon>
        <taxon>Eragrostideae</taxon>
        <taxon>Eragrostidinae</taxon>
        <taxon>Eragrostis</taxon>
    </lineage>
</organism>
<name>A0A5J9V3D0_9POAL</name>
<evidence type="ECO:0000313" key="2">
    <source>
        <dbReference type="EMBL" id="TVU30712.1"/>
    </source>
</evidence>